<organism evidence="6 7">
    <name type="scientific">Teichococcus coralli</name>
    <dbReference type="NCBI Taxonomy" id="2545983"/>
    <lineage>
        <taxon>Bacteria</taxon>
        <taxon>Pseudomonadati</taxon>
        <taxon>Pseudomonadota</taxon>
        <taxon>Alphaproteobacteria</taxon>
        <taxon>Acetobacterales</taxon>
        <taxon>Roseomonadaceae</taxon>
        <taxon>Roseomonas</taxon>
    </lineage>
</organism>
<dbReference type="PANTHER" id="PTHR10545:SF29">
    <property type="entry name" value="GH14572P-RELATED"/>
    <property type="match status" value="1"/>
</dbReference>
<evidence type="ECO:0000256" key="1">
    <source>
        <dbReference type="ARBA" id="ARBA00008694"/>
    </source>
</evidence>
<dbReference type="InterPro" id="IPR000182">
    <property type="entry name" value="GNAT_dom"/>
</dbReference>
<dbReference type="Proteomes" id="UP000460715">
    <property type="component" value="Unassembled WGS sequence"/>
</dbReference>
<evidence type="ECO:0000259" key="5">
    <source>
        <dbReference type="PROSITE" id="PS51186"/>
    </source>
</evidence>
<evidence type="ECO:0000256" key="2">
    <source>
        <dbReference type="ARBA" id="ARBA00022679"/>
    </source>
</evidence>
<dbReference type="InterPro" id="IPR051016">
    <property type="entry name" value="Diverse_Substrate_AcTransf"/>
</dbReference>
<dbReference type="CDD" id="cd04301">
    <property type="entry name" value="NAT_SF"/>
    <property type="match status" value="1"/>
</dbReference>
<dbReference type="PROSITE" id="PS51186">
    <property type="entry name" value="GNAT"/>
    <property type="match status" value="1"/>
</dbReference>
<dbReference type="PANTHER" id="PTHR10545">
    <property type="entry name" value="DIAMINE N-ACETYLTRANSFERASE"/>
    <property type="match status" value="1"/>
</dbReference>
<gene>
    <name evidence="6" type="ORF">E0493_00465</name>
</gene>
<dbReference type="EMBL" id="SNVJ01000001">
    <property type="protein sequence ID" value="MXP61821.1"/>
    <property type="molecule type" value="Genomic_DNA"/>
</dbReference>
<proteinExistence type="inferred from homology"/>
<reference evidence="6 7" key="1">
    <citation type="submission" date="2019-03" db="EMBL/GenBank/DDBJ databases">
        <title>Roseomonas sp. a novel Roseomonas species isolated from Sea whip Gorgonian.</title>
        <authorList>
            <person name="Li F."/>
            <person name="Pan X."/>
            <person name="Huang S."/>
            <person name="Li Z."/>
            <person name="Meng B."/>
        </authorList>
    </citation>
    <scope>NUCLEOTIDE SEQUENCE [LARGE SCALE GENOMIC DNA]</scope>
    <source>
        <strain evidence="6 7">M0104</strain>
    </source>
</reference>
<feature type="region of interest" description="Disordered" evidence="4">
    <location>
        <begin position="1"/>
        <end position="22"/>
    </location>
</feature>
<keyword evidence="2 6" id="KW-0808">Transferase</keyword>
<dbReference type="SUPFAM" id="SSF55729">
    <property type="entry name" value="Acyl-CoA N-acyltransferases (Nat)"/>
    <property type="match status" value="1"/>
</dbReference>
<dbReference type="AlphaFoldDB" id="A0A845B3P3"/>
<sequence length="177" mass="19665">MDRRLQEGGRGPAEPDAVSGAPGFTLREIRPRDAEEVLRLVQALADYEKLGHEVVATAQDYYGALATRRIQGLLAEVEGEAVGVCLWYETFSTFAGRSGLWIEDVFVDPAHRRHGIGLAFFRAAARKALESGHAWVEWNVLDWNEPAIAFYRRIGAVGREEWTDQRLSGEALRALAG</sequence>
<evidence type="ECO:0000256" key="4">
    <source>
        <dbReference type="SAM" id="MobiDB-lite"/>
    </source>
</evidence>
<comment type="similarity">
    <text evidence="1">Belongs to the acetyltransferase family.</text>
</comment>
<evidence type="ECO:0000313" key="7">
    <source>
        <dbReference type="Proteomes" id="UP000460715"/>
    </source>
</evidence>
<evidence type="ECO:0000256" key="3">
    <source>
        <dbReference type="ARBA" id="ARBA00023315"/>
    </source>
</evidence>
<dbReference type="InterPro" id="IPR016181">
    <property type="entry name" value="Acyl_CoA_acyltransferase"/>
</dbReference>
<name>A0A845B3P3_9PROT</name>
<dbReference type="Gene3D" id="3.40.630.30">
    <property type="match status" value="1"/>
</dbReference>
<feature type="domain" description="N-acetyltransferase" evidence="5">
    <location>
        <begin position="24"/>
        <end position="177"/>
    </location>
</feature>
<dbReference type="OrthoDB" id="9805924at2"/>
<accession>A0A845B3P3</accession>
<comment type="caution">
    <text evidence="6">The sequence shown here is derived from an EMBL/GenBank/DDBJ whole genome shotgun (WGS) entry which is preliminary data.</text>
</comment>
<dbReference type="FunFam" id="3.40.630.30:FF:000064">
    <property type="entry name" value="GNAT family acetyltransferase"/>
    <property type="match status" value="1"/>
</dbReference>
<keyword evidence="7" id="KW-1185">Reference proteome</keyword>
<keyword evidence="3" id="KW-0012">Acyltransferase</keyword>
<dbReference type="GO" id="GO:0008080">
    <property type="term" value="F:N-acetyltransferase activity"/>
    <property type="evidence" value="ECO:0007669"/>
    <property type="project" value="TreeGrafter"/>
</dbReference>
<evidence type="ECO:0000313" key="6">
    <source>
        <dbReference type="EMBL" id="MXP61821.1"/>
    </source>
</evidence>
<protein>
    <submittedName>
        <fullName evidence="6">GNAT family N-acetyltransferase</fullName>
    </submittedName>
</protein>
<dbReference type="Pfam" id="PF00583">
    <property type="entry name" value="Acetyltransf_1"/>
    <property type="match status" value="1"/>
</dbReference>